<name>A0A1Y2LW37_EPING</name>
<dbReference type="AlphaFoldDB" id="A0A1Y2LW37"/>
<keyword evidence="2" id="KW-0472">Membrane</keyword>
<feature type="compositionally biased region" description="Basic residues" evidence="1">
    <location>
        <begin position="239"/>
        <end position="252"/>
    </location>
</feature>
<gene>
    <name evidence="3" type="ORF">B5807_06454</name>
</gene>
<protein>
    <submittedName>
        <fullName evidence="3">Uncharacterized protein</fullName>
    </submittedName>
</protein>
<dbReference type="EMBL" id="KZ107847">
    <property type="protein sequence ID" value="OSS48095.1"/>
    <property type="molecule type" value="Genomic_DNA"/>
</dbReference>
<keyword evidence="2" id="KW-0812">Transmembrane</keyword>
<keyword evidence="2" id="KW-1133">Transmembrane helix</keyword>
<feature type="compositionally biased region" description="Low complexity" evidence="1">
    <location>
        <begin position="203"/>
        <end position="236"/>
    </location>
</feature>
<evidence type="ECO:0000313" key="3">
    <source>
        <dbReference type="EMBL" id="OSS48095.1"/>
    </source>
</evidence>
<sequence>MPLTAIAKAITRFLFRQAGLSTSLSSYGGLFAGFFTTAVGAPALYAYIERHQFDPSKIQLAVYRIIRLFEHRQDYWRLSVNPRALLAHMEPEVMRMVDLHISKAEAGKVVEELKRKLDCEEFEERARKRIAARHPEERLLTPAPMPGTFPAADSATPKKKNPSTPSPIFRRSSAPEPELAPRPQHTPKGRSYGLDCNDRDLYSSPLSSSSSSSRDSSPFPPTTGTTDGTAAATEATKPALKKSALKKGRGRGRTGEIPSA</sequence>
<organism evidence="3 4">
    <name type="scientific">Epicoccum nigrum</name>
    <name type="common">Soil fungus</name>
    <name type="synonym">Epicoccum purpurascens</name>
    <dbReference type="NCBI Taxonomy" id="105696"/>
    <lineage>
        <taxon>Eukaryota</taxon>
        <taxon>Fungi</taxon>
        <taxon>Dikarya</taxon>
        <taxon>Ascomycota</taxon>
        <taxon>Pezizomycotina</taxon>
        <taxon>Dothideomycetes</taxon>
        <taxon>Pleosporomycetidae</taxon>
        <taxon>Pleosporales</taxon>
        <taxon>Pleosporineae</taxon>
        <taxon>Didymellaceae</taxon>
        <taxon>Epicoccum</taxon>
    </lineage>
</organism>
<evidence type="ECO:0000256" key="1">
    <source>
        <dbReference type="SAM" id="MobiDB-lite"/>
    </source>
</evidence>
<keyword evidence="4" id="KW-1185">Reference proteome</keyword>
<reference evidence="3 4" key="1">
    <citation type="journal article" date="2017" name="Genome Announc.">
        <title>Genome sequence of the saprophytic ascomycete Epicoccum nigrum ICMP 19927 strain isolated from New Zealand.</title>
        <authorList>
            <person name="Fokin M."/>
            <person name="Fleetwood D."/>
            <person name="Weir B.S."/>
            <person name="Villas-Boas S.G."/>
        </authorList>
    </citation>
    <scope>NUCLEOTIDE SEQUENCE [LARGE SCALE GENOMIC DNA]</scope>
    <source>
        <strain evidence="3 4">ICMP 19927</strain>
    </source>
</reference>
<dbReference type="InParanoid" id="A0A1Y2LW37"/>
<evidence type="ECO:0000313" key="4">
    <source>
        <dbReference type="Proteomes" id="UP000193240"/>
    </source>
</evidence>
<evidence type="ECO:0000256" key="2">
    <source>
        <dbReference type="SAM" id="Phobius"/>
    </source>
</evidence>
<accession>A0A1Y2LW37</accession>
<feature type="transmembrane region" description="Helical" evidence="2">
    <location>
        <begin position="27"/>
        <end position="48"/>
    </location>
</feature>
<dbReference type="Proteomes" id="UP000193240">
    <property type="component" value="Unassembled WGS sequence"/>
</dbReference>
<proteinExistence type="predicted"/>
<feature type="region of interest" description="Disordered" evidence="1">
    <location>
        <begin position="133"/>
        <end position="260"/>
    </location>
</feature>